<sequence>MPPYKKNGIPDRWTEYQAVGKRIPGTRFIAFKVPLNKNLRRQLRPLEAFGPQDLVNVVEQEKNALGLVIDLTFTTRYYKPEDLPEGVQYVKIFTAGKEVPSDPTILSFKRAVHRFLGENQDNDKLIGVHCTHGLNRTGYLVCRYLIDVEGMDPAETIELFNRSRGHSIERENYLEDLKSGPKRSNQGIDQPDQEAVLGQMGHRPDDAPFNAYPHPPFNVRVPFHAMPFPGPYMPPHHWGLRPPMEGYHGPPLHPPPHPPYRTGPRSLTIRGRTGRDPTRPAPPAPVLPRYSYGEPWSSPPNGLFPTPGLPPGHQGGPQGPDRKRRFRVHRQDRDWS</sequence>
<keyword evidence="5" id="KW-0904">Protein phosphatase</keyword>
<evidence type="ECO:0000256" key="11">
    <source>
        <dbReference type="ARBA" id="ARBA00080235"/>
    </source>
</evidence>
<keyword evidence="3" id="KW-0378">Hydrolase</keyword>
<dbReference type="SMART" id="SM00404">
    <property type="entry name" value="PTPc_motif"/>
    <property type="match status" value="1"/>
</dbReference>
<evidence type="ECO:0000256" key="4">
    <source>
        <dbReference type="ARBA" id="ARBA00022884"/>
    </source>
</evidence>
<feature type="region of interest" description="Disordered" evidence="12">
    <location>
        <begin position="249"/>
        <end position="336"/>
    </location>
</feature>
<dbReference type="InterPro" id="IPR020422">
    <property type="entry name" value="TYR_PHOSPHATASE_DUAL_dom"/>
</dbReference>
<dbReference type="GO" id="GO:0005634">
    <property type="term" value="C:nucleus"/>
    <property type="evidence" value="ECO:0007669"/>
    <property type="project" value="UniProtKB-SubCell"/>
</dbReference>
<feature type="domain" description="Tyrosine-protein phosphatase" evidence="13">
    <location>
        <begin position="36"/>
        <end position="186"/>
    </location>
</feature>
<dbReference type="InterPro" id="IPR000387">
    <property type="entry name" value="Tyr_Pase_dom"/>
</dbReference>
<dbReference type="SUPFAM" id="SSF52799">
    <property type="entry name" value="(Phosphotyrosine protein) phosphatases II"/>
    <property type="match status" value="1"/>
</dbReference>
<gene>
    <name evidence="15" type="ORF">ANANG_G00265030</name>
</gene>
<accession>A0A9D3RLN7</accession>
<evidence type="ECO:0000256" key="5">
    <source>
        <dbReference type="ARBA" id="ARBA00022912"/>
    </source>
</evidence>
<dbReference type="EMBL" id="JAFIRN010000015">
    <property type="protein sequence ID" value="KAG5834765.1"/>
    <property type="molecule type" value="Genomic_DNA"/>
</dbReference>
<evidence type="ECO:0000256" key="1">
    <source>
        <dbReference type="ARBA" id="ARBA00004123"/>
    </source>
</evidence>
<evidence type="ECO:0000256" key="12">
    <source>
        <dbReference type="SAM" id="MobiDB-lite"/>
    </source>
</evidence>
<keyword evidence="4" id="KW-0694">RNA-binding</keyword>
<dbReference type="GO" id="GO:0004721">
    <property type="term" value="F:phosphoprotein phosphatase activity"/>
    <property type="evidence" value="ECO:0007669"/>
    <property type="project" value="UniProtKB-KW"/>
</dbReference>
<dbReference type="SMART" id="SM00195">
    <property type="entry name" value="DSPc"/>
    <property type="match status" value="1"/>
</dbReference>
<reference evidence="15" key="1">
    <citation type="submission" date="2021-01" db="EMBL/GenBank/DDBJ databases">
        <title>A chromosome-scale assembly of European eel, Anguilla anguilla.</title>
        <authorList>
            <person name="Henkel C."/>
            <person name="Jong-Raadsen S.A."/>
            <person name="Dufour S."/>
            <person name="Weltzien F.-A."/>
            <person name="Palstra A.P."/>
            <person name="Pelster B."/>
            <person name="Spaink H.P."/>
            <person name="Van Den Thillart G.E."/>
            <person name="Jansen H."/>
            <person name="Zahm M."/>
            <person name="Klopp C."/>
            <person name="Cedric C."/>
            <person name="Louis A."/>
            <person name="Berthelot C."/>
            <person name="Parey E."/>
            <person name="Roest Crollius H."/>
            <person name="Montfort J."/>
            <person name="Robinson-Rechavi M."/>
            <person name="Bucao C."/>
            <person name="Bouchez O."/>
            <person name="Gislard M."/>
            <person name="Lluch J."/>
            <person name="Milhes M."/>
            <person name="Lampietro C."/>
            <person name="Lopez Roques C."/>
            <person name="Donnadieu C."/>
            <person name="Braasch I."/>
            <person name="Desvignes T."/>
            <person name="Postlethwait J."/>
            <person name="Bobe J."/>
            <person name="Guiguen Y."/>
            <person name="Dirks R."/>
        </authorList>
    </citation>
    <scope>NUCLEOTIDE SEQUENCE</scope>
    <source>
        <strain evidence="15">Tag_6206</strain>
        <tissue evidence="15">Liver</tissue>
    </source>
</reference>
<keyword evidence="6" id="KW-0539">Nucleus</keyword>
<evidence type="ECO:0000256" key="2">
    <source>
        <dbReference type="ARBA" id="ARBA00008601"/>
    </source>
</evidence>
<dbReference type="Pfam" id="PF00782">
    <property type="entry name" value="DSPc"/>
    <property type="match status" value="1"/>
</dbReference>
<feature type="domain" description="Tyrosine specific protein phosphatases" evidence="14">
    <location>
        <begin position="106"/>
        <end position="175"/>
    </location>
</feature>
<dbReference type="InterPro" id="IPR003595">
    <property type="entry name" value="Tyr_Pase_cat"/>
</dbReference>
<dbReference type="GO" id="GO:0004651">
    <property type="term" value="F:polynucleotide 5'-phosphatase activity"/>
    <property type="evidence" value="ECO:0007669"/>
    <property type="project" value="TreeGrafter"/>
</dbReference>
<protein>
    <recommendedName>
        <fullName evidence="9">RNA/RNP complex-1-interacting phosphatase</fullName>
    </recommendedName>
    <alternativeName>
        <fullName evidence="10">Dual specificity protein phosphatase 11</fullName>
    </alternativeName>
    <alternativeName>
        <fullName evidence="11">Phosphatase that interacts with RNA/RNP complex 1</fullName>
    </alternativeName>
</protein>
<feature type="compositionally biased region" description="Pro residues" evidence="12">
    <location>
        <begin position="251"/>
        <end position="261"/>
    </location>
</feature>
<evidence type="ECO:0000256" key="7">
    <source>
        <dbReference type="ARBA" id="ARBA00054725"/>
    </source>
</evidence>
<name>A0A9D3RLN7_ANGAN</name>
<evidence type="ECO:0000313" key="16">
    <source>
        <dbReference type="Proteomes" id="UP001044222"/>
    </source>
</evidence>
<dbReference type="PANTHER" id="PTHR10367:SF9">
    <property type="entry name" value="DUAL-SPECIFICITY PHOSPHATASE 11 (RNA_RNP COMPLEX 1-INTERACTING)"/>
    <property type="match status" value="1"/>
</dbReference>
<evidence type="ECO:0000256" key="8">
    <source>
        <dbReference type="ARBA" id="ARBA00065987"/>
    </source>
</evidence>
<comment type="function">
    <text evidence="7">Possesses RNA 5'-triphosphatase and diphosphatase activities, but displays a poor protein-tyrosine phosphatase activity. In addition, has phosphatase activity with ATP, ADP and O-methylfluorescein phosphate (in vitro). Binds to RNA. May participate in nuclear mRNA metabolism.</text>
</comment>
<proteinExistence type="inferred from homology"/>
<dbReference type="PROSITE" id="PS00383">
    <property type="entry name" value="TYR_PHOSPHATASE_1"/>
    <property type="match status" value="1"/>
</dbReference>
<evidence type="ECO:0000256" key="3">
    <source>
        <dbReference type="ARBA" id="ARBA00022801"/>
    </source>
</evidence>
<evidence type="ECO:0000256" key="6">
    <source>
        <dbReference type="ARBA" id="ARBA00023242"/>
    </source>
</evidence>
<dbReference type="PANTHER" id="PTHR10367">
    <property type="entry name" value="MRNA-CAPPING ENZYME"/>
    <property type="match status" value="1"/>
</dbReference>
<dbReference type="InterPro" id="IPR029021">
    <property type="entry name" value="Prot-tyrosine_phosphatase-like"/>
</dbReference>
<dbReference type="InterPro" id="IPR016130">
    <property type="entry name" value="Tyr_Pase_AS"/>
</dbReference>
<comment type="subunit">
    <text evidence="8">Monomer. May interact with SFRS7 and SFRS9/SRP30C.</text>
</comment>
<evidence type="ECO:0000259" key="13">
    <source>
        <dbReference type="PROSITE" id="PS50054"/>
    </source>
</evidence>
<dbReference type="Gene3D" id="3.90.190.10">
    <property type="entry name" value="Protein tyrosine phosphatase superfamily"/>
    <property type="match status" value="1"/>
</dbReference>
<dbReference type="InterPro" id="IPR051029">
    <property type="entry name" value="mRNA_Capping_Enz/RNA_Phosphat"/>
</dbReference>
<dbReference type="Proteomes" id="UP001044222">
    <property type="component" value="Chromosome 15"/>
</dbReference>
<evidence type="ECO:0000313" key="15">
    <source>
        <dbReference type="EMBL" id="KAG5834765.1"/>
    </source>
</evidence>
<comment type="subcellular location">
    <subcellularLocation>
        <location evidence="1">Nucleus</location>
    </subcellularLocation>
</comment>
<dbReference type="FunFam" id="3.90.190.10:FF:000064">
    <property type="entry name" value="RNA/RNP complex-1-interacting phosphatase homolog"/>
    <property type="match status" value="1"/>
</dbReference>
<organism evidence="15 16">
    <name type="scientific">Anguilla anguilla</name>
    <name type="common">European freshwater eel</name>
    <name type="synonym">Muraena anguilla</name>
    <dbReference type="NCBI Taxonomy" id="7936"/>
    <lineage>
        <taxon>Eukaryota</taxon>
        <taxon>Metazoa</taxon>
        <taxon>Chordata</taxon>
        <taxon>Craniata</taxon>
        <taxon>Vertebrata</taxon>
        <taxon>Euteleostomi</taxon>
        <taxon>Actinopterygii</taxon>
        <taxon>Neopterygii</taxon>
        <taxon>Teleostei</taxon>
        <taxon>Anguilliformes</taxon>
        <taxon>Anguillidae</taxon>
        <taxon>Anguilla</taxon>
    </lineage>
</organism>
<comment type="similarity">
    <text evidence="2">Belongs to the protein-tyrosine phosphatase family. Non-receptor class dual specificity subfamily.</text>
</comment>
<dbReference type="PROSITE" id="PS50054">
    <property type="entry name" value="TYR_PHOSPHATASE_DUAL"/>
    <property type="match status" value="1"/>
</dbReference>
<evidence type="ECO:0000256" key="9">
    <source>
        <dbReference type="ARBA" id="ARBA00068666"/>
    </source>
</evidence>
<evidence type="ECO:0000256" key="10">
    <source>
        <dbReference type="ARBA" id="ARBA00076572"/>
    </source>
</evidence>
<evidence type="ECO:0000259" key="14">
    <source>
        <dbReference type="PROSITE" id="PS50056"/>
    </source>
</evidence>
<dbReference type="CDD" id="cd17665">
    <property type="entry name" value="DSP_DUSP11"/>
    <property type="match status" value="1"/>
</dbReference>
<dbReference type="InterPro" id="IPR000340">
    <property type="entry name" value="Dual-sp_phosphatase_cat-dom"/>
</dbReference>
<dbReference type="PROSITE" id="PS50056">
    <property type="entry name" value="TYR_PHOSPHATASE_2"/>
    <property type="match status" value="1"/>
</dbReference>
<comment type="caution">
    <text evidence="15">The sequence shown here is derived from an EMBL/GenBank/DDBJ whole genome shotgun (WGS) entry which is preliminary data.</text>
</comment>
<dbReference type="GO" id="GO:0003723">
    <property type="term" value="F:RNA binding"/>
    <property type="evidence" value="ECO:0007669"/>
    <property type="project" value="UniProtKB-KW"/>
</dbReference>
<keyword evidence="16" id="KW-1185">Reference proteome</keyword>
<dbReference type="AlphaFoldDB" id="A0A9D3RLN7"/>